<proteinExistence type="predicted"/>
<protein>
    <submittedName>
        <fullName evidence="2">Uncharacterized protein</fullName>
    </submittedName>
</protein>
<evidence type="ECO:0000256" key="1">
    <source>
        <dbReference type="SAM" id="MobiDB-lite"/>
    </source>
</evidence>
<evidence type="ECO:0000313" key="3">
    <source>
        <dbReference type="Proteomes" id="UP001292094"/>
    </source>
</evidence>
<organism evidence="2 3">
    <name type="scientific">Petrolisthes manimaculis</name>
    <dbReference type="NCBI Taxonomy" id="1843537"/>
    <lineage>
        <taxon>Eukaryota</taxon>
        <taxon>Metazoa</taxon>
        <taxon>Ecdysozoa</taxon>
        <taxon>Arthropoda</taxon>
        <taxon>Crustacea</taxon>
        <taxon>Multicrustacea</taxon>
        <taxon>Malacostraca</taxon>
        <taxon>Eumalacostraca</taxon>
        <taxon>Eucarida</taxon>
        <taxon>Decapoda</taxon>
        <taxon>Pleocyemata</taxon>
        <taxon>Anomura</taxon>
        <taxon>Galatheoidea</taxon>
        <taxon>Porcellanidae</taxon>
        <taxon>Petrolisthes</taxon>
    </lineage>
</organism>
<sequence>MEEKWRRDGGNVEKGWRNGEVMEELSREEGEVVKGWRKSGEEMEEGWRRDGGKVEKGWRNEIRKRAKTTRRDSAWDHTVKDHPGPGPTDDHTQTDRSVSGGPADHTLTPPHLCQ</sequence>
<dbReference type="Proteomes" id="UP001292094">
    <property type="component" value="Unassembled WGS sequence"/>
</dbReference>
<comment type="caution">
    <text evidence="2">The sequence shown here is derived from an EMBL/GenBank/DDBJ whole genome shotgun (WGS) entry which is preliminary data.</text>
</comment>
<accession>A0AAE1QLT6</accession>
<dbReference type="AlphaFoldDB" id="A0AAE1QLT6"/>
<reference evidence="2" key="1">
    <citation type="submission" date="2023-11" db="EMBL/GenBank/DDBJ databases">
        <title>Genome assemblies of two species of porcelain crab, Petrolisthes cinctipes and Petrolisthes manimaculis (Anomura: Porcellanidae).</title>
        <authorList>
            <person name="Angst P."/>
        </authorList>
    </citation>
    <scope>NUCLEOTIDE SEQUENCE</scope>
    <source>
        <strain evidence="2">PB745_02</strain>
        <tissue evidence="2">Gill</tissue>
    </source>
</reference>
<evidence type="ECO:0000313" key="2">
    <source>
        <dbReference type="EMBL" id="KAK4327507.1"/>
    </source>
</evidence>
<keyword evidence="3" id="KW-1185">Reference proteome</keyword>
<gene>
    <name evidence="2" type="ORF">Pmani_002029</name>
</gene>
<feature type="region of interest" description="Disordered" evidence="1">
    <location>
        <begin position="25"/>
        <end position="114"/>
    </location>
</feature>
<name>A0AAE1QLT6_9EUCA</name>
<dbReference type="EMBL" id="JAWZYT010000146">
    <property type="protein sequence ID" value="KAK4327507.1"/>
    <property type="molecule type" value="Genomic_DNA"/>
</dbReference>
<feature type="compositionally biased region" description="Basic and acidic residues" evidence="1">
    <location>
        <begin position="25"/>
        <end position="94"/>
    </location>
</feature>